<dbReference type="EMBL" id="GGEC01039172">
    <property type="protein sequence ID" value="MBX19656.1"/>
    <property type="molecule type" value="Transcribed_RNA"/>
</dbReference>
<dbReference type="AlphaFoldDB" id="A0A2P2LNX0"/>
<sequence>MEGSKIIEAEKVLGLPPPPSLTVAVAVSGKRKSKQLVKWALEKFVPEGNAAFKLLHVRPRIISVPTPSKMLLFRMMYPNSYKKRKTCRLICSWCQSFGTEFLLQSRSTVCCY</sequence>
<name>A0A2P2LNX0_RHIMU</name>
<evidence type="ECO:0000313" key="1">
    <source>
        <dbReference type="EMBL" id="MBX19656.1"/>
    </source>
</evidence>
<organism evidence="1">
    <name type="scientific">Rhizophora mucronata</name>
    <name type="common">Asiatic mangrove</name>
    <dbReference type="NCBI Taxonomy" id="61149"/>
    <lineage>
        <taxon>Eukaryota</taxon>
        <taxon>Viridiplantae</taxon>
        <taxon>Streptophyta</taxon>
        <taxon>Embryophyta</taxon>
        <taxon>Tracheophyta</taxon>
        <taxon>Spermatophyta</taxon>
        <taxon>Magnoliopsida</taxon>
        <taxon>eudicotyledons</taxon>
        <taxon>Gunneridae</taxon>
        <taxon>Pentapetalae</taxon>
        <taxon>rosids</taxon>
        <taxon>fabids</taxon>
        <taxon>Malpighiales</taxon>
        <taxon>Rhizophoraceae</taxon>
        <taxon>Rhizophora</taxon>
    </lineage>
</organism>
<protein>
    <submittedName>
        <fullName evidence="1">U-box domain-containing protein 35 isoform X3</fullName>
    </submittedName>
</protein>
<reference evidence="1" key="1">
    <citation type="submission" date="2018-02" db="EMBL/GenBank/DDBJ databases">
        <title>Rhizophora mucronata_Transcriptome.</title>
        <authorList>
            <person name="Meera S.P."/>
            <person name="Sreeshan A."/>
            <person name="Augustine A."/>
        </authorList>
    </citation>
    <scope>NUCLEOTIDE SEQUENCE</scope>
    <source>
        <tissue evidence="1">Leaf</tissue>
    </source>
</reference>
<accession>A0A2P2LNX0</accession>
<proteinExistence type="predicted"/>